<gene>
    <name evidence="2" type="ordered locus">Bcell_1583</name>
</gene>
<dbReference type="STRING" id="649639.Bcell_1583"/>
<protein>
    <submittedName>
        <fullName evidence="2">Uncharacterized protein</fullName>
    </submittedName>
</protein>
<dbReference type="KEGG" id="bco:Bcell_1583"/>
<keyword evidence="3" id="KW-1185">Reference proteome</keyword>
<dbReference type="Proteomes" id="UP000001401">
    <property type="component" value="Chromosome"/>
</dbReference>
<proteinExistence type="predicted"/>
<dbReference type="HOGENOM" id="CLU_1841082_0_0_9"/>
<organism evidence="2 3">
    <name type="scientific">Evansella cellulosilytica (strain ATCC 21833 / DSM 2522 / FERM P-1141 / JCM 9156 / N-4)</name>
    <name type="common">Bacillus cellulosilyticus</name>
    <dbReference type="NCBI Taxonomy" id="649639"/>
    <lineage>
        <taxon>Bacteria</taxon>
        <taxon>Bacillati</taxon>
        <taxon>Bacillota</taxon>
        <taxon>Bacilli</taxon>
        <taxon>Bacillales</taxon>
        <taxon>Bacillaceae</taxon>
        <taxon>Evansella</taxon>
    </lineage>
</organism>
<feature type="compositionally biased region" description="Basic and acidic residues" evidence="1">
    <location>
        <begin position="58"/>
        <end position="67"/>
    </location>
</feature>
<sequence length="139" mass="15732" precursor="true">MAHLLSRGLLFVAILMFGFIFGVVYSNHATVESQLIENEPTEKREEKASVPSPGFILNDEKKDSSDDLKIEMEDEEGIVIYGDGEDVLQELRSDVDIERDLLDKQQFAQKNGHNFFSEMGIRTADTLEGVFRSLFSVIE</sequence>
<dbReference type="RefSeq" id="WP_013488183.1">
    <property type="nucleotide sequence ID" value="NC_014829.1"/>
</dbReference>
<accession>E6TW23</accession>
<reference evidence="2 3" key="1">
    <citation type="submission" date="2010-12" db="EMBL/GenBank/DDBJ databases">
        <title>Complete sequence of Bacillus cellulosilyticus DSM 2522.</title>
        <authorList>
            <consortium name="US DOE Joint Genome Institute"/>
            <person name="Lucas S."/>
            <person name="Copeland A."/>
            <person name="Lapidus A."/>
            <person name="Cheng J.-F."/>
            <person name="Bruce D."/>
            <person name="Goodwin L."/>
            <person name="Pitluck S."/>
            <person name="Chertkov O."/>
            <person name="Detter J.C."/>
            <person name="Han C."/>
            <person name="Tapia R."/>
            <person name="Land M."/>
            <person name="Hauser L."/>
            <person name="Jeffries C."/>
            <person name="Kyrpides N."/>
            <person name="Ivanova N."/>
            <person name="Mikhailova N."/>
            <person name="Brumm P."/>
            <person name="Mead D."/>
            <person name="Woyke T."/>
        </authorList>
    </citation>
    <scope>NUCLEOTIDE SEQUENCE [LARGE SCALE GENOMIC DNA]</scope>
    <source>
        <strain evidence="3">ATCC 21833 / DSM 2522 / FERM P-1141 / JCM 9156 / N-4</strain>
    </source>
</reference>
<evidence type="ECO:0000256" key="1">
    <source>
        <dbReference type="SAM" id="MobiDB-lite"/>
    </source>
</evidence>
<dbReference type="OrthoDB" id="2971722at2"/>
<feature type="region of interest" description="Disordered" evidence="1">
    <location>
        <begin position="37"/>
        <end position="67"/>
    </location>
</feature>
<evidence type="ECO:0000313" key="2">
    <source>
        <dbReference type="EMBL" id="ADU29846.1"/>
    </source>
</evidence>
<dbReference type="EMBL" id="CP002394">
    <property type="protein sequence ID" value="ADU29846.1"/>
    <property type="molecule type" value="Genomic_DNA"/>
</dbReference>
<dbReference type="AlphaFoldDB" id="E6TW23"/>
<evidence type="ECO:0000313" key="3">
    <source>
        <dbReference type="Proteomes" id="UP000001401"/>
    </source>
</evidence>
<name>E6TW23_EVAC2</name>